<feature type="region of interest" description="Disordered" evidence="9">
    <location>
        <begin position="88"/>
        <end position="144"/>
    </location>
</feature>
<evidence type="ECO:0000256" key="5">
    <source>
        <dbReference type="ARBA" id="ARBA00022927"/>
    </source>
</evidence>
<feature type="compositionally biased region" description="Basic residues" evidence="9">
    <location>
        <begin position="134"/>
        <end position="144"/>
    </location>
</feature>
<evidence type="ECO:0000313" key="11">
    <source>
        <dbReference type="Proteomes" id="UP001156694"/>
    </source>
</evidence>
<dbReference type="Proteomes" id="UP001156694">
    <property type="component" value="Unassembled WGS sequence"/>
</dbReference>
<evidence type="ECO:0000256" key="8">
    <source>
        <dbReference type="ARBA" id="ARBA00023136"/>
    </source>
</evidence>
<dbReference type="NCBIfam" id="TIGR01410">
    <property type="entry name" value="tatB"/>
    <property type="match status" value="1"/>
</dbReference>
<dbReference type="PANTHER" id="PTHR33162:SF1">
    <property type="entry name" value="SEC-INDEPENDENT PROTEIN TRANSLOCASE PROTEIN TATA, CHLOROPLASTIC"/>
    <property type="match status" value="1"/>
</dbReference>
<evidence type="ECO:0000256" key="3">
    <source>
        <dbReference type="ARBA" id="ARBA00022475"/>
    </source>
</evidence>
<name>A0ABQ5VU21_9RHOB</name>
<evidence type="ECO:0000256" key="7">
    <source>
        <dbReference type="ARBA" id="ARBA00023010"/>
    </source>
</evidence>
<keyword evidence="4" id="KW-0812">Transmembrane</keyword>
<comment type="subcellular location">
    <subcellularLocation>
        <location evidence="1">Membrane</location>
        <topology evidence="1">Single-pass membrane protein</topology>
    </subcellularLocation>
</comment>
<evidence type="ECO:0000256" key="6">
    <source>
        <dbReference type="ARBA" id="ARBA00022989"/>
    </source>
</evidence>
<gene>
    <name evidence="10" type="ORF">GCM10007939_10300</name>
</gene>
<keyword evidence="3" id="KW-1003">Cell membrane</keyword>
<reference evidence="11" key="1">
    <citation type="journal article" date="2019" name="Int. J. Syst. Evol. Microbiol.">
        <title>The Global Catalogue of Microorganisms (GCM) 10K type strain sequencing project: providing services to taxonomists for standard genome sequencing and annotation.</title>
        <authorList>
            <consortium name="The Broad Institute Genomics Platform"/>
            <consortium name="The Broad Institute Genome Sequencing Center for Infectious Disease"/>
            <person name="Wu L."/>
            <person name="Ma J."/>
        </authorList>
    </citation>
    <scope>NUCLEOTIDE SEQUENCE [LARGE SCALE GENOMIC DNA]</scope>
    <source>
        <strain evidence="11">NBRC 110140</strain>
    </source>
</reference>
<dbReference type="InterPro" id="IPR018448">
    <property type="entry name" value="TatB"/>
</dbReference>
<evidence type="ECO:0000256" key="1">
    <source>
        <dbReference type="ARBA" id="ARBA00004167"/>
    </source>
</evidence>
<dbReference type="PANTHER" id="PTHR33162">
    <property type="entry name" value="SEC-INDEPENDENT PROTEIN TRANSLOCASE PROTEIN TATA, CHLOROPLASTIC"/>
    <property type="match status" value="1"/>
</dbReference>
<dbReference type="Pfam" id="PF02416">
    <property type="entry name" value="TatA_B_E"/>
    <property type="match status" value="1"/>
</dbReference>
<evidence type="ECO:0000313" key="10">
    <source>
        <dbReference type="EMBL" id="GLQ34747.1"/>
    </source>
</evidence>
<comment type="caution">
    <text evidence="10">The sequence shown here is derived from an EMBL/GenBank/DDBJ whole genome shotgun (WGS) entry which is preliminary data.</text>
</comment>
<sequence>MVVVGVVALIVVGPKDLPMMFRKVGNFVGKARGMARDFQNAMHDAADESGVNELKKSIQDVSNVKDMQLDDLGLDDIAPGATDFSAKIETGTPKAETSAPAAKASAVKKPADKAAPKKPAAKKAPAKKPAAQKTAKRPAAKKAP</sequence>
<keyword evidence="2" id="KW-0813">Transport</keyword>
<dbReference type="InterPro" id="IPR003369">
    <property type="entry name" value="TatA/B/E"/>
</dbReference>
<keyword evidence="8" id="KW-0472">Membrane</keyword>
<protein>
    <recommendedName>
        <fullName evidence="12">Sec-independent protein translocase protein TatB</fullName>
    </recommendedName>
</protein>
<evidence type="ECO:0000256" key="9">
    <source>
        <dbReference type="SAM" id="MobiDB-lite"/>
    </source>
</evidence>
<evidence type="ECO:0000256" key="4">
    <source>
        <dbReference type="ARBA" id="ARBA00022692"/>
    </source>
</evidence>
<organism evidence="10 11">
    <name type="scientific">Amylibacter marinus</name>
    <dbReference type="NCBI Taxonomy" id="1475483"/>
    <lineage>
        <taxon>Bacteria</taxon>
        <taxon>Pseudomonadati</taxon>
        <taxon>Pseudomonadota</taxon>
        <taxon>Alphaproteobacteria</taxon>
        <taxon>Rhodobacterales</taxon>
        <taxon>Paracoccaceae</taxon>
        <taxon>Amylibacter</taxon>
    </lineage>
</organism>
<feature type="compositionally biased region" description="Low complexity" evidence="9">
    <location>
        <begin position="93"/>
        <end position="108"/>
    </location>
</feature>
<evidence type="ECO:0008006" key="12">
    <source>
        <dbReference type="Google" id="ProtNLM"/>
    </source>
</evidence>
<keyword evidence="7" id="KW-0811">Translocation</keyword>
<evidence type="ECO:0000256" key="2">
    <source>
        <dbReference type="ARBA" id="ARBA00022448"/>
    </source>
</evidence>
<accession>A0ABQ5VU21</accession>
<dbReference type="Gene3D" id="1.20.5.3310">
    <property type="match status" value="1"/>
</dbReference>
<keyword evidence="11" id="KW-1185">Reference proteome</keyword>
<keyword evidence="5" id="KW-0653">Protein transport</keyword>
<dbReference type="EMBL" id="BSNN01000002">
    <property type="protein sequence ID" value="GLQ34747.1"/>
    <property type="molecule type" value="Genomic_DNA"/>
</dbReference>
<keyword evidence="6" id="KW-1133">Transmembrane helix</keyword>
<proteinExistence type="predicted"/>